<name>A0ABD6AH89_9EURY</name>
<evidence type="ECO:0000313" key="2">
    <source>
        <dbReference type="Proteomes" id="UP001596545"/>
    </source>
</evidence>
<dbReference type="AlphaFoldDB" id="A0ABD6AH89"/>
<sequence length="125" mass="12920">MTTLTDQGLEAIGDRLREAVAFVALGSGQNESTTATGLATREYLADVSNNNVELVETTTTGAFEVIIRVKGGTEVAGGTAISEMAVFDGDPDADGVVLAIDEFAAKTVESGHSEEFTIPVAPGRD</sequence>
<proteinExistence type="predicted"/>
<organism evidence="1 2">
    <name type="scientific">Halorubrum rutilum</name>
    <dbReference type="NCBI Taxonomy" id="1364933"/>
    <lineage>
        <taxon>Archaea</taxon>
        <taxon>Methanobacteriati</taxon>
        <taxon>Methanobacteriota</taxon>
        <taxon>Stenosarchaea group</taxon>
        <taxon>Halobacteria</taxon>
        <taxon>Halobacteriales</taxon>
        <taxon>Haloferacaceae</taxon>
        <taxon>Halorubrum</taxon>
    </lineage>
</organism>
<evidence type="ECO:0000313" key="1">
    <source>
        <dbReference type="EMBL" id="MFC7323260.1"/>
    </source>
</evidence>
<dbReference type="EMBL" id="JBHTBL010000001">
    <property type="protein sequence ID" value="MFC7323260.1"/>
    <property type="molecule type" value="Genomic_DNA"/>
</dbReference>
<protein>
    <submittedName>
        <fullName evidence="1">Uncharacterized protein</fullName>
    </submittedName>
</protein>
<comment type="caution">
    <text evidence="1">The sequence shown here is derived from an EMBL/GenBank/DDBJ whole genome shotgun (WGS) entry which is preliminary data.</text>
</comment>
<gene>
    <name evidence="1" type="ORF">ACFQMF_01570</name>
</gene>
<reference evidence="1 2" key="1">
    <citation type="journal article" date="2019" name="Int. J. Syst. Evol. Microbiol.">
        <title>The Global Catalogue of Microorganisms (GCM) 10K type strain sequencing project: providing services to taxonomists for standard genome sequencing and annotation.</title>
        <authorList>
            <consortium name="The Broad Institute Genomics Platform"/>
            <consortium name="The Broad Institute Genome Sequencing Center for Infectious Disease"/>
            <person name="Wu L."/>
            <person name="Ma J."/>
        </authorList>
    </citation>
    <scope>NUCLEOTIDE SEQUENCE [LARGE SCALE GENOMIC DNA]</scope>
    <source>
        <strain evidence="1 2">CGMCC 1.12554</strain>
    </source>
</reference>
<dbReference type="RefSeq" id="WP_256407360.1">
    <property type="nucleotide sequence ID" value="NZ_JANHDN010000001.1"/>
</dbReference>
<dbReference type="Proteomes" id="UP001596545">
    <property type="component" value="Unassembled WGS sequence"/>
</dbReference>
<keyword evidence="2" id="KW-1185">Reference proteome</keyword>
<accession>A0ABD6AH89</accession>